<dbReference type="Proteomes" id="UP000321150">
    <property type="component" value="Unassembled WGS sequence"/>
</dbReference>
<organism evidence="2 3">
    <name type="scientific">Chryseobacterium lathyri</name>
    <dbReference type="NCBI Taxonomy" id="395933"/>
    <lineage>
        <taxon>Bacteria</taxon>
        <taxon>Pseudomonadati</taxon>
        <taxon>Bacteroidota</taxon>
        <taxon>Flavobacteriia</taxon>
        <taxon>Flavobacteriales</taxon>
        <taxon>Weeksellaceae</taxon>
        <taxon>Chryseobacterium group</taxon>
        <taxon>Chryseobacterium</taxon>
    </lineage>
</organism>
<dbReference type="OrthoDB" id="1118920at2"/>
<dbReference type="InterPro" id="IPR006116">
    <property type="entry name" value="NT_2-5OAS_ClassI-CCAase"/>
</dbReference>
<evidence type="ECO:0000313" key="2">
    <source>
        <dbReference type="EMBL" id="GEN73691.1"/>
    </source>
</evidence>
<dbReference type="CDD" id="cd05400">
    <property type="entry name" value="NT_2-5OAS_ClassI-CCAase"/>
    <property type="match status" value="1"/>
</dbReference>
<comment type="caution">
    <text evidence="2">The sequence shown here is derived from an EMBL/GenBank/DDBJ whole genome shotgun (WGS) entry which is preliminary data.</text>
</comment>
<evidence type="ECO:0000256" key="1">
    <source>
        <dbReference type="ARBA" id="ARBA00023118"/>
    </source>
</evidence>
<evidence type="ECO:0000313" key="3">
    <source>
        <dbReference type="Proteomes" id="UP000321150"/>
    </source>
</evidence>
<dbReference type="GO" id="GO:0016779">
    <property type="term" value="F:nucleotidyltransferase activity"/>
    <property type="evidence" value="ECO:0007669"/>
    <property type="project" value="InterPro"/>
</dbReference>
<reference evidence="2 3" key="1">
    <citation type="submission" date="2019-07" db="EMBL/GenBank/DDBJ databases">
        <title>Whole genome shotgun sequence of Chryseobacterium lathyri NBRC 105250.</title>
        <authorList>
            <person name="Hosoyama A."/>
            <person name="Uohara A."/>
            <person name="Ohji S."/>
            <person name="Ichikawa N."/>
        </authorList>
    </citation>
    <scope>NUCLEOTIDE SEQUENCE [LARGE SCALE GENOMIC DNA]</scope>
    <source>
        <strain evidence="2 3">NBRC 105250</strain>
    </source>
</reference>
<dbReference type="GO" id="GO:0051607">
    <property type="term" value="P:defense response to virus"/>
    <property type="evidence" value="ECO:0007669"/>
    <property type="project" value="UniProtKB-KW"/>
</dbReference>
<accession>A0A511YES4</accession>
<gene>
    <name evidence="2" type="ORF">CLA01_37630</name>
</gene>
<dbReference type="Pfam" id="PF18144">
    <property type="entry name" value="SMODS"/>
    <property type="match status" value="1"/>
</dbReference>
<keyword evidence="1" id="KW-0051">Antiviral defense</keyword>
<dbReference type="EMBL" id="BJYI01000018">
    <property type="protein sequence ID" value="GEN73691.1"/>
    <property type="molecule type" value="Genomic_DNA"/>
</dbReference>
<dbReference type="RefSeq" id="WP_111960919.1">
    <property type="nucleotide sequence ID" value="NZ_BJYI01000018.1"/>
</dbReference>
<protein>
    <recommendedName>
        <fullName evidence="4">Nucleotidyltransferase</fullName>
    </recommendedName>
</protein>
<name>A0A511YES4_9FLAO</name>
<sequence>MKNFYDDFELQREDILARIAQKLELDSTRREKMEQSYKAVSDWLDKDEGFFKGKNIDIYSHGSVRTYTTVKPLNDDDFDLDIVLHLHHHFSGFTPIQIYNELIRRLKENENYARMFVAKNRCARLNYAGNFHMDILPGCIISFENTNQLYVPDKKLSEWTPTNPKDFSTWFLGRANTVVEPLLEGYFNKAFAKDLMLKAEIETLPSENYYDKKPLQRAVQLLKRSRDIYFENIPEYKTSSIILTTLAGHLYSGESTIYSTINNILSRIHLKLENSFRLKVFNPVMPAEDFSEKWDYEPKLYEYFKLFIKDMYKNWQALKMDFSKHPDVYNSLFGIKESLYKDVVVEHTKLFSRTSNDSLIKTSGIILGGKGLTDTMGNINLESGVHNERHRDFGDI</sequence>
<proteinExistence type="predicted"/>
<dbReference type="AlphaFoldDB" id="A0A511YES4"/>
<evidence type="ECO:0008006" key="4">
    <source>
        <dbReference type="Google" id="ProtNLM"/>
    </source>
</evidence>